<feature type="transmembrane region" description="Helical" evidence="1">
    <location>
        <begin position="12"/>
        <end position="45"/>
    </location>
</feature>
<evidence type="ECO:0000313" key="3">
    <source>
        <dbReference type="Proteomes" id="UP001236652"/>
    </source>
</evidence>
<dbReference type="Proteomes" id="UP001236652">
    <property type="component" value="Chromosome"/>
</dbReference>
<evidence type="ECO:0008006" key="4">
    <source>
        <dbReference type="Google" id="ProtNLM"/>
    </source>
</evidence>
<keyword evidence="1" id="KW-0472">Membrane</keyword>
<keyword evidence="1" id="KW-1133">Transmembrane helix</keyword>
<protein>
    <recommendedName>
        <fullName evidence="4">Pore-forming protein</fullName>
    </recommendedName>
</protein>
<gene>
    <name evidence="2" type="ORF">QNI29_06755</name>
</gene>
<organism evidence="2 3">
    <name type="scientific">Pontibacillus chungwhensis</name>
    <dbReference type="NCBI Taxonomy" id="265426"/>
    <lineage>
        <taxon>Bacteria</taxon>
        <taxon>Bacillati</taxon>
        <taxon>Bacillota</taxon>
        <taxon>Bacilli</taxon>
        <taxon>Bacillales</taxon>
        <taxon>Bacillaceae</taxon>
        <taxon>Pontibacillus</taxon>
    </lineage>
</organism>
<keyword evidence="3" id="KW-1185">Reference proteome</keyword>
<keyword evidence="1" id="KW-0812">Transmembrane</keyword>
<dbReference type="EMBL" id="CP126446">
    <property type="protein sequence ID" value="WIF99351.1"/>
    <property type="molecule type" value="Genomic_DNA"/>
</dbReference>
<evidence type="ECO:0000256" key="1">
    <source>
        <dbReference type="SAM" id="Phobius"/>
    </source>
</evidence>
<evidence type="ECO:0000313" key="2">
    <source>
        <dbReference type="EMBL" id="WIF99351.1"/>
    </source>
</evidence>
<sequence>MTYTARTQRGVLAFFLAIAVGSITWVDLYVQLVIALVILFCICLTFKLEMNERSLTFQVSFFNFRIYKREQTADQISHITLKRVGWTTKGAVVQIKKGMNLRISRFAPENVFEDLVGFADRNGIAVSKTKDYEVLEK</sequence>
<dbReference type="RefSeq" id="WP_231418034.1">
    <property type="nucleotide sequence ID" value="NZ_CP126446.1"/>
</dbReference>
<name>A0ABY8V075_9BACI</name>
<proteinExistence type="predicted"/>
<accession>A0ABY8V075</accession>
<reference evidence="2 3" key="1">
    <citation type="submission" date="2023-05" db="EMBL/GenBank/DDBJ databases">
        <title>Comparative genomics reveals the evidence of polycyclic aromatic hydrocarbons degradation in moderately halophilic genus Pontibacillus.</title>
        <authorList>
            <person name="Yang H."/>
            <person name="Qian Z."/>
        </authorList>
    </citation>
    <scope>NUCLEOTIDE SEQUENCE [LARGE SCALE GENOMIC DNA]</scope>
    <source>
        <strain evidence="3">HN14</strain>
    </source>
</reference>